<reference evidence="1 2" key="1">
    <citation type="journal article" date="2019" name="Int. J. Syst. Evol. Microbiol.">
        <title>The Global Catalogue of Microorganisms (GCM) 10K type strain sequencing project: providing services to taxonomists for standard genome sequencing and annotation.</title>
        <authorList>
            <consortium name="The Broad Institute Genomics Platform"/>
            <consortium name="The Broad Institute Genome Sequencing Center for Infectious Disease"/>
            <person name="Wu L."/>
            <person name="Ma J."/>
        </authorList>
    </citation>
    <scope>NUCLEOTIDE SEQUENCE [LARGE SCALE GENOMIC DNA]</scope>
    <source>
        <strain evidence="1 2">JCM 6835</strain>
    </source>
</reference>
<dbReference type="EMBL" id="BAAATE010000018">
    <property type="protein sequence ID" value="GAA2676827.1"/>
    <property type="molecule type" value="Genomic_DNA"/>
</dbReference>
<protein>
    <submittedName>
        <fullName evidence="1">Uncharacterized protein</fullName>
    </submittedName>
</protein>
<organism evidence="1 2">
    <name type="scientific">Nonomuraea recticatena</name>
    <dbReference type="NCBI Taxonomy" id="46178"/>
    <lineage>
        <taxon>Bacteria</taxon>
        <taxon>Bacillati</taxon>
        <taxon>Actinomycetota</taxon>
        <taxon>Actinomycetes</taxon>
        <taxon>Streptosporangiales</taxon>
        <taxon>Streptosporangiaceae</taxon>
        <taxon>Nonomuraea</taxon>
    </lineage>
</organism>
<accession>A0ABN3SGM3</accession>
<sequence length="58" mass="6289">MSVRSDTVEDMMEIGDERVDAVVAGLVQAESLPVSDQVKVFEEAFSALEETLASVDDQ</sequence>
<proteinExistence type="predicted"/>
<dbReference type="Proteomes" id="UP001501666">
    <property type="component" value="Unassembled WGS sequence"/>
</dbReference>
<keyword evidence="2" id="KW-1185">Reference proteome</keyword>
<evidence type="ECO:0000313" key="1">
    <source>
        <dbReference type="EMBL" id="GAA2676827.1"/>
    </source>
</evidence>
<evidence type="ECO:0000313" key="2">
    <source>
        <dbReference type="Proteomes" id="UP001501666"/>
    </source>
</evidence>
<comment type="caution">
    <text evidence="1">The sequence shown here is derived from an EMBL/GenBank/DDBJ whole genome shotgun (WGS) entry which is preliminary data.</text>
</comment>
<gene>
    <name evidence="1" type="ORF">GCM10010412_059140</name>
</gene>
<name>A0ABN3SGM3_9ACTN</name>